<dbReference type="EMBL" id="CAEZVF010000001">
    <property type="protein sequence ID" value="CAB4613113.1"/>
    <property type="molecule type" value="Genomic_DNA"/>
</dbReference>
<reference evidence="1" key="1">
    <citation type="submission" date="2020-05" db="EMBL/GenBank/DDBJ databases">
        <authorList>
            <person name="Chiriac C."/>
            <person name="Salcher M."/>
            <person name="Ghai R."/>
            <person name="Kavagutti S V."/>
        </authorList>
    </citation>
    <scope>NUCLEOTIDE SEQUENCE</scope>
</reference>
<dbReference type="SUPFAM" id="SSF52540">
    <property type="entry name" value="P-loop containing nucleoside triphosphate hydrolases"/>
    <property type="match status" value="1"/>
</dbReference>
<evidence type="ECO:0000313" key="1">
    <source>
        <dbReference type="EMBL" id="CAB4613113.1"/>
    </source>
</evidence>
<sequence length="160" mass="17791">MIIAIDGPSGGGKSTLSSQLAELIPAKLVAMEDIYHGWDSLEDSSRRIVDDVLTPLSKNQPGGFHLWDWEKGIIAEYVAVTPAPFIIVEGVGSGTTAAADFTSFLIWVEAPEDQRYGRAMLRSADTYEGHWDQWAKQEREQFTREQTRSRADMIISTSND</sequence>
<protein>
    <submittedName>
        <fullName evidence="1">Unannotated protein</fullName>
    </submittedName>
</protein>
<gene>
    <name evidence="1" type="ORF">UFOPK1939_00003</name>
</gene>
<dbReference type="AlphaFoldDB" id="A0A6J6HKN6"/>
<organism evidence="1">
    <name type="scientific">freshwater metagenome</name>
    <dbReference type="NCBI Taxonomy" id="449393"/>
    <lineage>
        <taxon>unclassified sequences</taxon>
        <taxon>metagenomes</taxon>
        <taxon>ecological metagenomes</taxon>
    </lineage>
</organism>
<dbReference type="InterPro" id="IPR027417">
    <property type="entry name" value="P-loop_NTPase"/>
</dbReference>
<proteinExistence type="predicted"/>
<name>A0A6J6HKN6_9ZZZZ</name>
<accession>A0A6J6HKN6</accession>
<dbReference type="Gene3D" id="3.40.50.300">
    <property type="entry name" value="P-loop containing nucleotide triphosphate hydrolases"/>
    <property type="match status" value="1"/>
</dbReference>